<dbReference type="EMBL" id="JAUSUF010000003">
    <property type="protein sequence ID" value="MDQ0149470.1"/>
    <property type="molecule type" value="Genomic_DNA"/>
</dbReference>
<comment type="function">
    <text evidence="6">Also exhibits azoreductase activity. Catalyzes the reductive cleavage of the azo bond in aromatic azo compounds to the corresponding amines.</text>
</comment>
<dbReference type="PANTHER" id="PTHR43741:SF4">
    <property type="entry name" value="FMN-DEPENDENT NADH:QUINONE OXIDOREDUCTASE"/>
    <property type="match status" value="1"/>
</dbReference>
<sequence>MKLLYIIVNSKPESESSSRKVARRLVNKLLNVNPGCVLEEVNLYDDHIPRLEYKYFKDRNCIIDKDGYDKLDEKDKKEVDRINELCDQFKSADIYVISAPMWSLSFPAPLKEYIDCIIQTGKTMILNENKIKGTLDDKVRKMIYVQSSGGIVPWILRGKISQGVEYVEDIMKFLGIKKFKELLIDGTGFDRDSKMEAEEKAIKKIDDIIDNLEE</sequence>
<feature type="binding site" evidence="6">
    <location>
        <begin position="147"/>
        <end position="150"/>
    </location>
    <ligand>
        <name>FMN</name>
        <dbReference type="ChEBI" id="CHEBI:58210"/>
    </ligand>
</feature>
<dbReference type="InterPro" id="IPR029039">
    <property type="entry name" value="Flavoprotein-like_sf"/>
</dbReference>
<dbReference type="HAMAP" id="MF_01216">
    <property type="entry name" value="Azoreductase_type1"/>
    <property type="match status" value="1"/>
</dbReference>
<comment type="cofactor">
    <cofactor evidence="6">
        <name>FMN</name>
        <dbReference type="ChEBI" id="CHEBI:58210"/>
    </cofactor>
    <text evidence="6">Binds 1 FMN per subunit.</text>
</comment>
<proteinExistence type="inferred from homology"/>
<gene>
    <name evidence="6" type="primary">azoR</name>
    <name evidence="8" type="ORF">J2S18_001400</name>
</gene>
<feature type="domain" description="Flavodoxin-like fold" evidence="7">
    <location>
        <begin position="1"/>
        <end position="206"/>
    </location>
</feature>
<keyword evidence="9" id="KW-1185">Reference proteome</keyword>
<evidence type="ECO:0000256" key="1">
    <source>
        <dbReference type="ARBA" id="ARBA00022630"/>
    </source>
</evidence>
<evidence type="ECO:0000256" key="5">
    <source>
        <dbReference type="ARBA" id="ARBA00048542"/>
    </source>
</evidence>
<keyword evidence="3 6" id="KW-0560">Oxidoreductase</keyword>
<dbReference type="EC" id="1.6.5.-" evidence="6"/>
<feature type="binding site" evidence="6">
    <location>
        <begin position="16"/>
        <end position="18"/>
    </location>
    <ligand>
        <name>FMN</name>
        <dbReference type="ChEBI" id="CHEBI:58210"/>
    </ligand>
</feature>
<dbReference type="InterPro" id="IPR003680">
    <property type="entry name" value="Flavodoxin_fold"/>
</dbReference>
<reference evidence="8 9" key="1">
    <citation type="submission" date="2023-07" db="EMBL/GenBank/DDBJ databases">
        <title>Genomic Encyclopedia of Type Strains, Phase IV (KMG-IV): sequencing the most valuable type-strain genomes for metagenomic binning, comparative biology and taxonomic classification.</title>
        <authorList>
            <person name="Goeker M."/>
        </authorList>
    </citation>
    <scope>NUCLEOTIDE SEQUENCE [LARGE SCALE GENOMIC DNA]</scope>
    <source>
        <strain evidence="8 9">DSM 20694</strain>
    </source>
</reference>
<dbReference type="Pfam" id="PF02525">
    <property type="entry name" value="Flavodoxin_2"/>
    <property type="match status" value="1"/>
</dbReference>
<evidence type="ECO:0000259" key="7">
    <source>
        <dbReference type="Pfam" id="PF02525"/>
    </source>
</evidence>
<accession>A0ABT9UT26</accession>
<comment type="subunit">
    <text evidence="6">Homodimer.</text>
</comment>
<dbReference type="Gene3D" id="3.40.50.360">
    <property type="match status" value="1"/>
</dbReference>
<comment type="catalytic activity">
    <reaction evidence="5">
        <text>N,N-dimethyl-1,4-phenylenediamine + anthranilate + 2 NAD(+) = 2-(4-dimethylaminophenyl)diazenylbenzoate + 2 NADH + 2 H(+)</text>
        <dbReference type="Rhea" id="RHEA:55872"/>
        <dbReference type="ChEBI" id="CHEBI:15378"/>
        <dbReference type="ChEBI" id="CHEBI:15783"/>
        <dbReference type="ChEBI" id="CHEBI:16567"/>
        <dbReference type="ChEBI" id="CHEBI:57540"/>
        <dbReference type="ChEBI" id="CHEBI:57945"/>
        <dbReference type="ChEBI" id="CHEBI:71579"/>
        <dbReference type="EC" id="1.7.1.17"/>
    </reaction>
    <physiologicalReaction direction="right-to-left" evidence="5">
        <dbReference type="Rhea" id="RHEA:55874"/>
    </physiologicalReaction>
</comment>
<dbReference type="PANTHER" id="PTHR43741">
    <property type="entry name" value="FMN-DEPENDENT NADH-AZOREDUCTASE 1"/>
    <property type="match status" value="1"/>
</dbReference>
<comment type="similarity">
    <text evidence="6">Belongs to the azoreductase type 1 family.</text>
</comment>
<evidence type="ECO:0000313" key="8">
    <source>
        <dbReference type="EMBL" id="MDQ0149470.1"/>
    </source>
</evidence>
<dbReference type="InterPro" id="IPR050104">
    <property type="entry name" value="FMN-dep_NADH:Q_OxRdtase_AzoR1"/>
</dbReference>
<evidence type="ECO:0000256" key="3">
    <source>
        <dbReference type="ARBA" id="ARBA00023002"/>
    </source>
</evidence>
<comment type="caution">
    <text evidence="8">The sequence shown here is derived from an EMBL/GenBank/DDBJ whole genome shotgun (WGS) entry which is preliminary data.</text>
</comment>
<organism evidence="8 9">
    <name type="scientific">Eubacterium multiforme</name>
    <dbReference type="NCBI Taxonomy" id="83339"/>
    <lineage>
        <taxon>Bacteria</taxon>
        <taxon>Bacillati</taxon>
        <taxon>Bacillota</taxon>
        <taxon>Clostridia</taxon>
        <taxon>Eubacteriales</taxon>
        <taxon>Eubacteriaceae</taxon>
        <taxon>Eubacterium</taxon>
    </lineage>
</organism>
<keyword evidence="4 6" id="KW-0520">NAD</keyword>
<protein>
    <recommendedName>
        <fullName evidence="6">FMN dependent NADH:quinone oxidoreductase</fullName>
        <ecNumber evidence="6">1.6.5.-</ecNumber>
    </recommendedName>
    <alternativeName>
        <fullName evidence="6">Azo-dye reductase</fullName>
    </alternativeName>
    <alternativeName>
        <fullName evidence="6">FMN-dependent NADH-azo compound oxidoreductase</fullName>
    </alternativeName>
    <alternativeName>
        <fullName evidence="6">FMN-dependent NADH-azoreductase</fullName>
        <ecNumber evidence="6">1.7.1.17</ecNumber>
    </alternativeName>
</protein>
<dbReference type="GO" id="GO:0016491">
    <property type="term" value="F:oxidoreductase activity"/>
    <property type="evidence" value="ECO:0007669"/>
    <property type="project" value="UniProtKB-KW"/>
</dbReference>
<name>A0ABT9UT26_9FIRM</name>
<evidence type="ECO:0000256" key="2">
    <source>
        <dbReference type="ARBA" id="ARBA00022643"/>
    </source>
</evidence>
<dbReference type="EC" id="1.7.1.17" evidence="6"/>
<dbReference type="InterPro" id="IPR023048">
    <property type="entry name" value="NADH:quinone_OxRdtase_FMN_depd"/>
</dbReference>
<evidence type="ECO:0000313" key="9">
    <source>
        <dbReference type="Proteomes" id="UP001228504"/>
    </source>
</evidence>
<comment type="catalytic activity">
    <reaction evidence="6">
        <text>2 a quinone + NADH + H(+) = 2 a 1,4-benzosemiquinone + NAD(+)</text>
        <dbReference type="Rhea" id="RHEA:65952"/>
        <dbReference type="ChEBI" id="CHEBI:15378"/>
        <dbReference type="ChEBI" id="CHEBI:57540"/>
        <dbReference type="ChEBI" id="CHEBI:57945"/>
        <dbReference type="ChEBI" id="CHEBI:132124"/>
        <dbReference type="ChEBI" id="CHEBI:134225"/>
    </reaction>
</comment>
<evidence type="ECO:0000256" key="6">
    <source>
        <dbReference type="HAMAP-Rule" id="MF_01216"/>
    </source>
</evidence>
<keyword evidence="1 6" id="KW-0285">Flavoprotein</keyword>
<keyword evidence="2 6" id="KW-0288">FMN</keyword>
<comment type="caution">
    <text evidence="6">Lacks conserved residue(s) required for the propagation of feature annotation.</text>
</comment>
<evidence type="ECO:0000256" key="4">
    <source>
        <dbReference type="ARBA" id="ARBA00023027"/>
    </source>
</evidence>
<comment type="function">
    <text evidence="6">Quinone reductase that provides resistance to thiol-specific stress caused by electrophilic quinones.</text>
</comment>
<dbReference type="RefSeq" id="WP_307484963.1">
    <property type="nucleotide sequence ID" value="NZ_JAUSUF010000003.1"/>
</dbReference>
<dbReference type="Proteomes" id="UP001228504">
    <property type="component" value="Unassembled WGS sequence"/>
</dbReference>
<dbReference type="SUPFAM" id="SSF52218">
    <property type="entry name" value="Flavoproteins"/>
    <property type="match status" value="1"/>
</dbReference>